<dbReference type="OrthoDB" id="341898at2759"/>
<reference evidence="3 4" key="1">
    <citation type="submission" date="2020-08" db="EMBL/GenBank/DDBJ databases">
        <authorList>
            <person name="Hejnol A."/>
        </authorList>
    </citation>
    <scope>NUCLEOTIDE SEQUENCE [LARGE SCALE GENOMIC DNA]</scope>
</reference>
<protein>
    <submittedName>
        <fullName evidence="3">DgyrCDS13179</fullName>
    </submittedName>
</protein>
<feature type="compositionally biased region" description="Basic and acidic residues" evidence="2">
    <location>
        <begin position="239"/>
        <end position="258"/>
    </location>
</feature>
<feature type="compositionally biased region" description="Polar residues" evidence="2">
    <location>
        <begin position="391"/>
        <end position="400"/>
    </location>
</feature>
<feature type="compositionally biased region" description="Polar residues" evidence="2">
    <location>
        <begin position="290"/>
        <end position="317"/>
    </location>
</feature>
<dbReference type="GO" id="GO:0005737">
    <property type="term" value="C:cytoplasm"/>
    <property type="evidence" value="ECO:0007669"/>
    <property type="project" value="TreeGrafter"/>
</dbReference>
<name>A0A7I8WA12_9ANNE</name>
<dbReference type="GO" id="GO:0030289">
    <property type="term" value="C:protein phosphatase 4 complex"/>
    <property type="evidence" value="ECO:0007669"/>
    <property type="project" value="InterPro"/>
</dbReference>
<gene>
    <name evidence="3" type="ORF">DGYR_LOCUS12406</name>
</gene>
<dbReference type="GO" id="GO:0019888">
    <property type="term" value="F:protein phosphatase regulator activity"/>
    <property type="evidence" value="ECO:0007669"/>
    <property type="project" value="InterPro"/>
</dbReference>
<feature type="compositionally biased region" description="Basic and acidic residues" evidence="2">
    <location>
        <begin position="272"/>
        <end position="288"/>
    </location>
</feature>
<evidence type="ECO:0000313" key="4">
    <source>
        <dbReference type="Proteomes" id="UP000549394"/>
    </source>
</evidence>
<feature type="compositionally biased region" description="Basic and acidic residues" evidence="2">
    <location>
        <begin position="340"/>
        <end position="350"/>
    </location>
</feature>
<comment type="similarity">
    <text evidence="1">Belongs to the PPP4R2 family.</text>
</comment>
<dbReference type="Proteomes" id="UP000549394">
    <property type="component" value="Unassembled WGS sequence"/>
</dbReference>
<comment type="caution">
    <text evidence="3">The sequence shown here is derived from an EMBL/GenBank/DDBJ whole genome shotgun (WGS) entry which is preliminary data.</text>
</comment>
<proteinExistence type="inferred from homology"/>
<evidence type="ECO:0000313" key="3">
    <source>
        <dbReference type="EMBL" id="CAD5124934.1"/>
    </source>
</evidence>
<feature type="compositionally biased region" description="Low complexity" evidence="2">
    <location>
        <begin position="353"/>
        <end position="370"/>
    </location>
</feature>
<dbReference type="PANTHER" id="PTHR16487:SF0">
    <property type="entry name" value="PROTEIN PHOSPHATASE 4 REGULATORY SUBUNIT 2-RELATED"/>
    <property type="match status" value="1"/>
</dbReference>
<feature type="region of interest" description="Disordered" evidence="2">
    <location>
        <begin position="185"/>
        <end position="400"/>
    </location>
</feature>
<evidence type="ECO:0000256" key="1">
    <source>
        <dbReference type="ARBA" id="ARBA00009207"/>
    </source>
</evidence>
<accession>A0A7I8WA12</accession>
<sequence length="400" mass="44596">MENEEEILLALDEFNQYPNAQISPLLEEYLKYIARSGCTIFSWKKLKCLFVRKLTDVIVDFHNESPTDHMRSYPNVENVNFEEMKSRILDAIEQFNGIPFTIQRLCELITCPKKHYKASDKFLRGLEKNLMVVTTIDPLGNKIYNEMKIEENPVFNGVRPQSPVFSSPAPTSFLSWHPNSPASPYTSAAYPKSTTSSTTTTEESDQSSNRSSKNFTRNPMDIDRLSNVENISDPATAHLSDEEVNKENAASKENKNNENFETASVEFNTQSDTDHTEKESDTLAKESTGDEQNNDSAKNTSVDSQSNPATKNTAEVENSTEKMDSVESENNSENLSDLQNKSDNDTKCESDDAPSGSSSSEGDSSSGFDPSLEDASQISEENASKESEENGQITEQNKEA</sequence>
<keyword evidence="4" id="KW-1185">Reference proteome</keyword>
<dbReference type="InterPro" id="IPR015267">
    <property type="entry name" value="PPP4R2"/>
</dbReference>
<dbReference type="Pfam" id="PF09184">
    <property type="entry name" value="PPP4R2"/>
    <property type="match status" value="1"/>
</dbReference>
<organism evidence="3 4">
    <name type="scientific">Dimorphilus gyrociliatus</name>
    <dbReference type="NCBI Taxonomy" id="2664684"/>
    <lineage>
        <taxon>Eukaryota</taxon>
        <taxon>Metazoa</taxon>
        <taxon>Spiralia</taxon>
        <taxon>Lophotrochozoa</taxon>
        <taxon>Annelida</taxon>
        <taxon>Polychaeta</taxon>
        <taxon>Polychaeta incertae sedis</taxon>
        <taxon>Dinophilidae</taxon>
        <taxon>Dimorphilus</taxon>
    </lineage>
</organism>
<evidence type="ECO:0000256" key="2">
    <source>
        <dbReference type="SAM" id="MobiDB-lite"/>
    </source>
</evidence>
<dbReference type="EMBL" id="CAJFCJ010000024">
    <property type="protein sequence ID" value="CAD5124934.1"/>
    <property type="molecule type" value="Genomic_DNA"/>
</dbReference>
<dbReference type="PANTHER" id="PTHR16487">
    <property type="entry name" value="PPP4R2-RELATED PROTEIN"/>
    <property type="match status" value="1"/>
</dbReference>
<dbReference type="AlphaFoldDB" id="A0A7I8WA12"/>
<dbReference type="GO" id="GO:0005634">
    <property type="term" value="C:nucleus"/>
    <property type="evidence" value="ECO:0007669"/>
    <property type="project" value="TreeGrafter"/>
</dbReference>